<evidence type="ECO:0000313" key="4">
    <source>
        <dbReference type="Proteomes" id="UP000018458"/>
    </source>
</evidence>
<dbReference type="Proteomes" id="UP000018458">
    <property type="component" value="Unassembled WGS sequence"/>
</dbReference>
<dbReference type="AlphaFoldDB" id="E8LIX0"/>
<sequence>MLLQNKNCNLISLKEILSSSEEFIIPMYQRNYDWSFSHVGQLIQDIYESAKYPHSSNYYIGTLVTYLRDDNNYEVVDGQQRLTSLHIIMCALKHEVCLNNVDCSWYKKLNLKFEYRDSSNKSLHSLFVHDSIDDLYIDNILEVYKDLVENLLKLVKDINSFCEFFFNHVKIALVTLPKDTDLNHYFEIMNNRGEQLEKHEILKALLLSKIQNEDSKKLKFFKIIWDACSNMNSMVQTNFEVKLRRKIFTEKLDEFYWNSFDDLFNACQDLITAENTSYFSIDDIYKHCVFNSNENSVNYIEEKEKFNSVINFPNFLLQVLKVKIEKDIPLDDKRLLDVFISSVDLSSTFVKDYILILLRLRFYFDKFVIKRLLDSDTGTIGEWKILTIKESQKSYETVNTFSDNAKERQNVMLELMFHVSLPSQNYKHWLTALLLFIYKQNGNGDYLNYYLENLAKAYILDHFLANDAVDYFQIIFKNEGKCQNICPEVLLLPRYTDGIDVFIFNYLDYCLWKDGILPEFKFTFRSSIEHLYPQHPLDGVEPLEEKYLHNFGNLCLISRSKNSRLSNFSPKAKVDYYKNNNYDSVKQKIMMDLTKDRGWDSNTITKHEKDMIEVLKKYLKPTNIN</sequence>
<organism evidence="3 4">
    <name type="scientific">Succinatimonas hippei (strain DSM 22608 / JCM 16073 / KCTC 15190 / YIT 12066)</name>
    <dbReference type="NCBI Taxonomy" id="762983"/>
    <lineage>
        <taxon>Bacteria</taxon>
        <taxon>Pseudomonadati</taxon>
        <taxon>Pseudomonadota</taxon>
        <taxon>Gammaproteobacteria</taxon>
        <taxon>Aeromonadales</taxon>
        <taxon>Succinivibrionaceae</taxon>
        <taxon>Succinatimonas</taxon>
    </lineage>
</organism>
<dbReference type="HOGENOM" id="CLU_023391_0_0_6"/>
<dbReference type="Pfam" id="PF03235">
    <property type="entry name" value="GmrSD_N"/>
    <property type="match status" value="1"/>
</dbReference>
<feature type="domain" description="GmrSD restriction endonucleases C-terminal" evidence="2">
    <location>
        <begin position="506"/>
        <end position="614"/>
    </location>
</feature>
<dbReference type="EMBL" id="AEVO01000031">
    <property type="protein sequence ID" value="EFY07501.1"/>
    <property type="molecule type" value="Genomic_DNA"/>
</dbReference>
<evidence type="ECO:0008006" key="5">
    <source>
        <dbReference type="Google" id="ProtNLM"/>
    </source>
</evidence>
<evidence type="ECO:0000259" key="2">
    <source>
        <dbReference type="Pfam" id="PF07510"/>
    </source>
</evidence>
<accession>E8LIX0</accession>
<dbReference type="STRING" id="762983.HMPREF9444_00642"/>
<dbReference type="InterPro" id="IPR004919">
    <property type="entry name" value="GmrSD_N"/>
</dbReference>
<dbReference type="PANTHER" id="PTHR35149:SF1">
    <property type="entry name" value="DUF5655 DOMAIN-CONTAINING PROTEIN"/>
    <property type="match status" value="1"/>
</dbReference>
<proteinExistence type="predicted"/>
<dbReference type="PANTHER" id="PTHR35149">
    <property type="entry name" value="SLL5132 PROTEIN"/>
    <property type="match status" value="1"/>
</dbReference>
<reference evidence="3 4" key="1">
    <citation type="submission" date="2011-01" db="EMBL/GenBank/DDBJ databases">
        <authorList>
            <person name="Weinstock G."/>
            <person name="Sodergren E."/>
            <person name="Clifton S."/>
            <person name="Fulton L."/>
            <person name="Fulton B."/>
            <person name="Courtney L."/>
            <person name="Fronick C."/>
            <person name="Harrison M."/>
            <person name="Strong C."/>
            <person name="Farmer C."/>
            <person name="Delahaunty K."/>
            <person name="Markovic C."/>
            <person name="Hall O."/>
            <person name="Minx P."/>
            <person name="Tomlinson C."/>
            <person name="Mitreva M."/>
            <person name="Hou S."/>
            <person name="Chen J."/>
            <person name="Wollam A."/>
            <person name="Pepin K.H."/>
            <person name="Johnson M."/>
            <person name="Bhonagiri V."/>
            <person name="Zhang X."/>
            <person name="Suruliraj S."/>
            <person name="Warren W."/>
            <person name="Chinwalla A."/>
            <person name="Mardis E.R."/>
            <person name="Wilson R.K."/>
        </authorList>
    </citation>
    <scope>NUCLEOTIDE SEQUENCE [LARGE SCALE GENOMIC DNA]</scope>
    <source>
        <strain evidence="4">DSM 22608 / JCM 16073 / KCTC 15190 / YIT 12066</strain>
    </source>
</reference>
<feature type="domain" description="GmrSD restriction endonucleases N-terminal" evidence="1">
    <location>
        <begin position="13"/>
        <end position="207"/>
    </location>
</feature>
<dbReference type="Pfam" id="PF07510">
    <property type="entry name" value="GmrSD_C"/>
    <property type="match status" value="1"/>
</dbReference>
<protein>
    <recommendedName>
        <fullName evidence="5">DUF262 domain-containing protein</fullName>
    </recommendedName>
</protein>
<dbReference type="RefSeq" id="WP_009142858.1">
    <property type="nucleotide sequence ID" value="NZ_GL830968.1"/>
</dbReference>
<evidence type="ECO:0000259" key="1">
    <source>
        <dbReference type="Pfam" id="PF03235"/>
    </source>
</evidence>
<dbReference type="InterPro" id="IPR011089">
    <property type="entry name" value="GmrSD_C"/>
</dbReference>
<evidence type="ECO:0000313" key="3">
    <source>
        <dbReference type="EMBL" id="EFY07501.1"/>
    </source>
</evidence>
<name>E8LIX0_SUCHY</name>
<gene>
    <name evidence="3" type="ORF">HMPREF9444_00642</name>
</gene>
<dbReference type="OrthoDB" id="9798761at2"/>
<comment type="caution">
    <text evidence="3">The sequence shown here is derived from an EMBL/GenBank/DDBJ whole genome shotgun (WGS) entry which is preliminary data.</text>
</comment>
<keyword evidence="4" id="KW-1185">Reference proteome</keyword>
<dbReference type="eggNOG" id="COG1479">
    <property type="taxonomic scope" value="Bacteria"/>
</dbReference>